<dbReference type="GO" id="GO:0016491">
    <property type="term" value="F:oxidoreductase activity"/>
    <property type="evidence" value="ECO:0007669"/>
    <property type="project" value="InterPro"/>
</dbReference>
<protein>
    <recommendedName>
        <fullName evidence="3">NADP-dependent oxidoreductase domain-containing protein</fullName>
    </recommendedName>
</protein>
<name>A0A3P7LQZ2_DIBLA</name>
<feature type="site" description="Lowers pKa of active site Tyr" evidence="2">
    <location>
        <position position="25"/>
    </location>
</feature>
<dbReference type="EMBL" id="UYRU01056340">
    <property type="protein sequence ID" value="VDN13423.1"/>
    <property type="molecule type" value="Genomic_DNA"/>
</dbReference>
<dbReference type="SUPFAM" id="SSF51430">
    <property type="entry name" value="NAD(P)-linked oxidoreductase"/>
    <property type="match status" value="1"/>
</dbReference>
<dbReference type="Gene3D" id="3.20.20.100">
    <property type="entry name" value="NADP-dependent oxidoreductase domain"/>
    <property type="match status" value="1"/>
</dbReference>
<evidence type="ECO:0000256" key="1">
    <source>
        <dbReference type="PIRSR" id="PIRSR000097-2"/>
    </source>
</evidence>
<dbReference type="Pfam" id="PF00248">
    <property type="entry name" value="Aldo_ket_red"/>
    <property type="match status" value="1"/>
</dbReference>
<dbReference type="PANTHER" id="PTHR11732">
    <property type="entry name" value="ALDO/KETO REDUCTASE"/>
    <property type="match status" value="1"/>
</dbReference>
<dbReference type="AlphaFoldDB" id="A0A3P7LQZ2"/>
<dbReference type="PROSITE" id="PS00062">
    <property type="entry name" value="ALDOKETO_REDUCTASE_2"/>
    <property type="match status" value="1"/>
</dbReference>
<dbReference type="OrthoDB" id="416253at2759"/>
<feature type="binding site" evidence="1">
    <location>
        <position position="58"/>
    </location>
    <ligand>
        <name>substrate</name>
    </ligand>
</feature>
<proteinExistence type="predicted"/>
<dbReference type="PROSITE" id="PS00063">
    <property type="entry name" value="ALDOKETO_REDUCTASE_3"/>
    <property type="match status" value="1"/>
</dbReference>
<dbReference type="PIRSF" id="PIRSF000097">
    <property type="entry name" value="AKR"/>
    <property type="match status" value="1"/>
</dbReference>
<accession>A0A3P7LQZ2</accession>
<dbReference type="InterPro" id="IPR018170">
    <property type="entry name" value="Aldo/ket_reductase_CS"/>
</dbReference>
<evidence type="ECO:0000256" key="2">
    <source>
        <dbReference type="PIRSR" id="PIRSR000097-3"/>
    </source>
</evidence>
<keyword evidence="5" id="KW-1185">Reference proteome</keyword>
<reference evidence="4 5" key="1">
    <citation type="submission" date="2018-11" db="EMBL/GenBank/DDBJ databases">
        <authorList>
            <consortium name="Pathogen Informatics"/>
        </authorList>
    </citation>
    <scope>NUCLEOTIDE SEQUENCE [LARGE SCALE GENOMIC DNA]</scope>
</reference>
<dbReference type="InterPro" id="IPR020471">
    <property type="entry name" value="AKR"/>
</dbReference>
<dbReference type="Proteomes" id="UP000281553">
    <property type="component" value="Unassembled WGS sequence"/>
</dbReference>
<gene>
    <name evidence="4" type="ORF">DILT_LOCUS9254</name>
</gene>
<dbReference type="PRINTS" id="PR00069">
    <property type="entry name" value="ALDKETRDTASE"/>
</dbReference>
<evidence type="ECO:0000259" key="3">
    <source>
        <dbReference type="Pfam" id="PF00248"/>
    </source>
</evidence>
<evidence type="ECO:0000313" key="4">
    <source>
        <dbReference type="EMBL" id="VDN13423.1"/>
    </source>
</evidence>
<dbReference type="InterPro" id="IPR023210">
    <property type="entry name" value="NADP_OxRdtase_dom"/>
</dbReference>
<organism evidence="4 5">
    <name type="scientific">Dibothriocephalus latus</name>
    <name type="common">Fish tapeworm</name>
    <name type="synonym">Diphyllobothrium latum</name>
    <dbReference type="NCBI Taxonomy" id="60516"/>
    <lineage>
        <taxon>Eukaryota</taxon>
        <taxon>Metazoa</taxon>
        <taxon>Spiralia</taxon>
        <taxon>Lophotrochozoa</taxon>
        <taxon>Platyhelminthes</taxon>
        <taxon>Cestoda</taxon>
        <taxon>Eucestoda</taxon>
        <taxon>Diphyllobothriidea</taxon>
        <taxon>Diphyllobothriidae</taxon>
        <taxon>Dibothriocephalus</taxon>
    </lineage>
</organism>
<dbReference type="InterPro" id="IPR036812">
    <property type="entry name" value="NAD(P)_OxRdtase_dom_sf"/>
</dbReference>
<feature type="domain" description="NADP-dependent oxidoreductase" evidence="3">
    <location>
        <begin position="5"/>
        <end position="221"/>
    </location>
</feature>
<sequence>MIGQQLQKWFADNNVKRTDLFVTSKLWNTFHRPDLVRVGCKRSLDDLKLDYFDLYLVHWPAAYQPSAEILPLNADGGTKYDYTDILETWKAMEDLVREGLCKAIGVSNFNRRQLKRILDNCTIKPAMLQVESHAHFPNAKLIDFARSNGILATAYSPLGSPYRPTSSGCRLIDEPVVCKIAEKYRKTPGQVLIRHGIQRGIVVIPKSKTPSRIAENINVCASFVRRVKPVVVVMPLLGYQKNTAQESQFALQSTYKIMLFIASCITRTIFDFELTAEEMEDLKKLGTHERLVKGDP</sequence>
<evidence type="ECO:0000313" key="5">
    <source>
        <dbReference type="Proteomes" id="UP000281553"/>
    </source>
</evidence>